<evidence type="ECO:0008006" key="4">
    <source>
        <dbReference type="Google" id="ProtNLM"/>
    </source>
</evidence>
<reference evidence="2 3" key="1">
    <citation type="submission" date="2010-07" db="EMBL/GenBank/DDBJ databases">
        <authorList>
            <person name="Sid Ahmed O."/>
        </authorList>
    </citation>
    <scope>NUCLEOTIDE SEQUENCE [LARGE SCALE GENOMIC DNA]</scope>
    <source>
        <strain evidence="2 3">TX4248</strain>
    </source>
</reference>
<comment type="caution">
    <text evidence="2">The sequence shown here is derived from an EMBL/GenBank/DDBJ whole genome shotgun (WGS) entry which is preliminary data.</text>
</comment>
<feature type="transmembrane region" description="Helical" evidence="1">
    <location>
        <begin position="24"/>
        <end position="45"/>
    </location>
</feature>
<dbReference type="HOGENOM" id="CLU_096771_0_0_9"/>
<organism evidence="2 3">
    <name type="scientific">Enterococcus faecalis TX4248</name>
    <dbReference type="NCBI Taxonomy" id="749495"/>
    <lineage>
        <taxon>Bacteria</taxon>
        <taxon>Bacillati</taxon>
        <taxon>Bacillota</taxon>
        <taxon>Bacilli</taxon>
        <taxon>Lactobacillales</taxon>
        <taxon>Enterococcaceae</taxon>
        <taxon>Enterococcus</taxon>
    </lineage>
</organism>
<evidence type="ECO:0000313" key="2">
    <source>
        <dbReference type="EMBL" id="EFM83649.1"/>
    </source>
</evidence>
<dbReference type="AlphaFoldDB" id="A0A125W8F5"/>
<name>A0A125W8F5_ENTFL</name>
<dbReference type="Proteomes" id="UP000004846">
    <property type="component" value="Unassembled WGS sequence"/>
</dbReference>
<evidence type="ECO:0000256" key="1">
    <source>
        <dbReference type="SAM" id="Phobius"/>
    </source>
</evidence>
<dbReference type="RefSeq" id="WP_002364955.1">
    <property type="nucleotide sequence ID" value="NZ_GL454427.1"/>
</dbReference>
<protein>
    <recommendedName>
        <fullName evidence="4">DUF4811 domain-containing protein</fullName>
    </recommendedName>
</protein>
<proteinExistence type="predicted"/>
<dbReference type="EMBL" id="AEBR01000021">
    <property type="protein sequence ID" value="EFM83649.1"/>
    <property type="molecule type" value="Genomic_DNA"/>
</dbReference>
<dbReference type="InterPro" id="IPR032083">
    <property type="entry name" value="DUF4811"/>
</dbReference>
<keyword evidence="1" id="KW-1133">Transmembrane helix</keyword>
<gene>
    <name evidence="2" type="ORF">HMPREF9498_00751</name>
</gene>
<accession>A0A125W8F5</accession>
<evidence type="ECO:0000313" key="3">
    <source>
        <dbReference type="Proteomes" id="UP000004846"/>
    </source>
</evidence>
<keyword evidence="1" id="KW-0812">Transmembrane</keyword>
<dbReference type="Pfam" id="PF16069">
    <property type="entry name" value="DUF4811"/>
    <property type="match status" value="1"/>
</dbReference>
<keyword evidence="1" id="KW-0472">Membrane</keyword>
<sequence>MIIFLLILCVLGFAYTNVFGRKVWHKCCMVIFGLGFLASLSLIVLNDKDHFGMTEVTQDKTFELKSSSSSKDGPNMLLYQPLGDGSEKVYLYNTPDKKKLQKTGTENVTNTVQKDAQKATLVQKTTKWSYQESWAKTLFGLADNDNQFAKQENTFNVASDWLVLSADQAKKLGEYMEQHAADIKKEGTETVGKKMMAAMMANPSMSQEEQAKLTEQYTKEFQQELIQKILSDMK</sequence>